<evidence type="ECO:0000313" key="3">
    <source>
        <dbReference type="Proteomes" id="UP000507470"/>
    </source>
</evidence>
<feature type="compositionally biased region" description="Polar residues" evidence="1">
    <location>
        <begin position="116"/>
        <end position="132"/>
    </location>
</feature>
<dbReference type="AlphaFoldDB" id="A0A6J8C407"/>
<dbReference type="InterPro" id="IPR038765">
    <property type="entry name" value="Papain-like_cys_pep_sf"/>
</dbReference>
<name>A0A6J8C407_MYTCO</name>
<protein>
    <submittedName>
        <fullName evidence="2">Uncharacterized protein</fullName>
    </submittedName>
</protein>
<dbReference type="SUPFAM" id="SSF54001">
    <property type="entry name" value="Cysteine proteinases"/>
    <property type="match status" value="1"/>
</dbReference>
<keyword evidence="3" id="KW-1185">Reference proteome</keyword>
<organism evidence="2 3">
    <name type="scientific">Mytilus coruscus</name>
    <name type="common">Sea mussel</name>
    <dbReference type="NCBI Taxonomy" id="42192"/>
    <lineage>
        <taxon>Eukaryota</taxon>
        <taxon>Metazoa</taxon>
        <taxon>Spiralia</taxon>
        <taxon>Lophotrochozoa</taxon>
        <taxon>Mollusca</taxon>
        <taxon>Bivalvia</taxon>
        <taxon>Autobranchia</taxon>
        <taxon>Pteriomorphia</taxon>
        <taxon>Mytilida</taxon>
        <taxon>Mytiloidea</taxon>
        <taxon>Mytilidae</taxon>
        <taxon>Mytilinae</taxon>
        <taxon>Mytilus</taxon>
    </lineage>
</organism>
<accession>A0A6J8C407</accession>
<feature type="compositionally biased region" description="Basic residues" evidence="1">
    <location>
        <begin position="104"/>
        <end position="115"/>
    </location>
</feature>
<feature type="region of interest" description="Disordered" evidence="1">
    <location>
        <begin position="103"/>
        <end position="132"/>
    </location>
</feature>
<proteinExistence type="predicted"/>
<dbReference type="EMBL" id="CACVKT020004375">
    <property type="protein sequence ID" value="CAC5389820.1"/>
    <property type="molecule type" value="Genomic_DNA"/>
</dbReference>
<dbReference type="OrthoDB" id="7916681at2759"/>
<dbReference type="Proteomes" id="UP000507470">
    <property type="component" value="Unassembled WGS sequence"/>
</dbReference>
<gene>
    <name evidence="2" type="ORF">MCOR_24956</name>
</gene>
<evidence type="ECO:0000256" key="1">
    <source>
        <dbReference type="SAM" id="MobiDB-lite"/>
    </source>
</evidence>
<dbReference type="Gene3D" id="3.90.70.120">
    <property type="match status" value="1"/>
</dbReference>
<evidence type="ECO:0000313" key="2">
    <source>
        <dbReference type="EMBL" id="CAC5389820.1"/>
    </source>
</evidence>
<sequence>MNTENYVFKRKGKGEQFKVNTKIANKMKEARSLLTETQDNNESTEGAMRNICEGLDILNHRQILIKLADQSENGWRTVTEYETHNLADDSEDEKRIIRAENKASRKMKSDKKFKTRTTPYSAPQSTRFSSVNQQSTVNIPVVNRPGKCYECGLSGHWRSDHYKQGWQTQKEKSDKISTKLFSNDLSVNFCRENAIVSSNSPVGKGDIHVSARFLASIIGQIISMQGAVGPVIRLRTRSMYECILYKASWNANVLLNSKSLDEIVFWKEKYIEKMNGRELHIVEQYSSVVYTDASGIGYGGYLSQNEQTKNNPEQAVSENFISFNAQFLKFGTFDQYDLNFLDIGRGNQCTYNCLVFLSLTSINFDPNTLNLDYILNTGDEVNRKHVQKLKLQSLFQNMLLNFKEIPDMIEIPEGNFKIDKQNILFGIALQYKQLTGCRTLQEAIQNCIKQSNKILIIIGAICSAVPLEKVSWIGFSDLHDLVSYLYAFYTSLKIDLNSQFEILPVCISSKDTETVLNNQIKNYFKDQKLRNRNQSRNVYRYIKSFGKEHSVSNEKDDQSVLSNSQVIVYEKHSGKKN</sequence>
<reference evidence="2 3" key="1">
    <citation type="submission" date="2020-06" db="EMBL/GenBank/DDBJ databases">
        <authorList>
            <person name="Li R."/>
            <person name="Bekaert M."/>
        </authorList>
    </citation>
    <scope>NUCLEOTIDE SEQUENCE [LARGE SCALE GENOMIC DNA]</scope>
    <source>
        <strain evidence="3">wild</strain>
    </source>
</reference>